<dbReference type="Pfam" id="PF01713">
    <property type="entry name" value="Smr"/>
    <property type="match status" value="1"/>
</dbReference>
<feature type="domain" description="PH" evidence="2">
    <location>
        <begin position="595"/>
        <end position="713"/>
    </location>
</feature>
<evidence type="ECO:0000256" key="1">
    <source>
        <dbReference type="SAM" id="MobiDB-lite"/>
    </source>
</evidence>
<dbReference type="PROSITE" id="PS50828">
    <property type="entry name" value="SMR"/>
    <property type="match status" value="1"/>
</dbReference>
<organism evidence="5 6">
    <name type="scientific">Phytophthora nicotianae</name>
    <name type="common">Potato buckeye rot agent</name>
    <name type="synonym">Phytophthora parasitica</name>
    <dbReference type="NCBI Taxonomy" id="4792"/>
    <lineage>
        <taxon>Eukaryota</taxon>
        <taxon>Sar</taxon>
        <taxon>Stramenopiles</taxon>
        <taxon>Oomycota</taxon>
        <taxon>Peronosporomycetes</taxon>
        <taxon>Peronosporales</taxon>
        <taxon>Peronosporaceae</taxon>
        <taxon>Phytophthora</taxon>
    </lineage>
</organism>
<feature type="domain" description="PH" evidence="2">
    <location>
        <begin position="748"/>
        <end position="857"/>
    </location>
</feature>
<dbReference type="GO" id="GO:0005634">
    <property type="term" value="C:nucleus"/>
    <property type="evidence" value="ECO:0007669"/>
    <property type="project" value="TreeGrafter"/>
</dbReference>
<dbReference type="SMART" id="SM00546">
    <property type="entry name" value="CUE"/>
    <property type="match status" value="2"/>
</dbReference>
<dbReference type="Pfam" id="PF02845">
    <property type="entry name" value="CUE"/>
    <property type="match status" value="1"/>
</dbReference>
<dbReference type="AlphaFoldDB" id="A0A0W8D6W6"/>
<dbReference type="InterPro" id="IPR009060">
    <property type="entry name" value="UBA-like_sf"/>
</dbReference>
<dbReference type="InterPro" id="IPR001849">
    <property type="entry name" value="PH_domain"/>
</dbReference>
<evidence type="ECO:0000313" key="6">
    <source>
        <dbReference type="Proteomes" id="UP000052943"/>
    </source>
</evidence>
<evidence type="ECO:0000259" key="2">
    <source>
        <dbReference type="PROSITE" id="PS50003"/>
    </source>
</evidence>
<dbReference type="STRING" id="4790.A0A0W8D6W6"/>
<dbReference type="SUPFAM" id="SSF50729">
    <property type="entry name" value="PH domain-like"/>
    <property type="match status" value="2"/>
</dbReference>
<feature type="compositionally biased region" description="Basic residues" evidence="1">
    <location>
        <begin position="255"/>
        <end position="264"/>
    </location>
</feature>
<evidence type="ECO:0000313" key="5">
    <source>
        <dbReference type="EMBL" id="KUF91957.1"/>
    </source>
</evidence>
<dbReference type="Gene3D" id="3.30.1370.110">
    <property type="match status" value="1"/>
</dbReference>
<dbReference type="SMART" id="SM00233">
    <property type="entry name" value="PH"/>
    <property type="match status" value="2"/>
</dbReference>
<feature type="compositionally biased region" description="Basic residues" evidence="1">
    <location>
        <begin position="217"/>
        <end position="229"/>
    </location>
</feature>
<sequence>MTATFDAEGFQLPSKVTRKEVQRALESCDGDVSRAVDEVLSLVAIKTLSQQDQQTLQERQQRQQEHAKLQLSELCSGLGLDENSSFVAALQQLPESERDDLLATNGVFVQQLLLSLDEDSEDESGDEDVHPLQYLLEMYPDYKVEVVEDVLDSHNYDVDKAAEALHNLRALNHVQSYATVVNADARAAAQLRKLYVNGPKVDSLGQFPDLGVPSKTQQKKLKRQQRRQQKLQQAPHQRPPPKPSPPPLAYPMLPARKHSSKGKTKPAYNAWDHQAVPHDRAESGITTQLKLERLKKLLPSIDTSVIQTTFFLNGCSSDATEAALREIYNLPLVEKHLPPPTVTEEVEMAAAAADAEEVLAAKNNHQSRRSGRSENWTLVSSKHKVNAAKEKLSNRYCDVLASFRRGQHVLAGDRVRELSKARREHREAQRQWAHDFFLAHEEHVKHQRPIDLHGMIVMEALWVAREAIEYCQEHRIRRCLLICGVGHHSVNGKPRILTALQLSLQRRQIASRELNGVESFRRKRRHVSSGSQRNGTASLQEFEGLTRQAEVERELESSFPRCQVTREQPPSWATMTYVETSRDLPPLESGNLALEDQFCGWLWMRGTRLGRWRHRYFCLDGTMLSYFTSFPAEVFLKQAQASVASAWASRNLFHFGDGCQPRGVIRVAHIDDTDRTNRVGFKVYGACGKVIDIRAHDTHERNRWLRALKTPARRKSRSWSTGSSEEVTLSMSSFDPDGLCRFDRLSIPIVKSGWIEKKTSFLGLWRRYFFVVQGSMLSYYNSDKPYEVPRWRGYVEGVKARRRSGSLVLPSAGSTMAPPTLELIISLDSPQNQVIHVRFRTVEEARDWRRVLRANLPGRRNNNSTLAA</sequence>
<evidence type="ECO:0000259" key="4">
    <source>
        <dbReference type="PROSITE" id="PS51140"/>
    </source>
</evidence>
<dbReference type="SUPFAM" id="SSF46934">
    <property type="entry name" value="UBA-like"/>
    <property type="match status" value="1"/>
</dbReference>
<dbReference type="PANTHER" id="PTHR46535:SF1">
    <property type="entry name" value="NEDD4-BINDING PROTEIN 2"/>
    <property type="match status" value="1"/>
</dbReference>
<dbReference type="PROSITE" id="PS50003">
    <property type="entry name" value="PH_DOMAIN"/>
    <property type="match status" value="2"/>
</dbReference>
<dbReference type="CDD" id="cd14279">
    <property type="entry name" value="CUE"/>
    <property type="match status" value="1"/>
</dbReference>
<dbReference type="InterPro" id="IPR002625">
    <property type="entry name" value="Smr_dom"/>
</dbReference>
<gene>
    <name evidence="5" type="ORF">AM587_10017565</name>
</gene>
<evidence type="ECO:0008006" key="7">
    <source>
        <dbReference type="Google" id="ProtNLM"/>
    </source>
</evidence>
<dbReference type="SUPFAM" id="SSF160443">
    <property type="entry name" value="SMR domain-like"/>
    <property type="match status" value="1"/>
</dbReference>
<dbReference type="Gene3D" id="1.10.8.10">
    <property type="entry name" value="DNA helicase RuvA subunit, C-terminal domain"/>
    <property type="match status" value="1"/>
</dbReference>
<feature type="domain" description="Smr" evidence="3">
    <location>
        <begin position="450"/>
        <end position="496"/>
    </location>
</feature>
<dbReference type="OrthoDB" id="3231855at2759"/>
<feature type="compositionally biased region" description="Pro residues" evidence="1">
    <location>
        <begin position="237"/>
        <end position="249"/>
    </location>
</feature>
<dbReference type="EMBL" id="LNFO01001386">
    <property type="protein sequence ID" value="KUF91957.1"/>
    <property type="molecule type" value="Genomic_DNA"/>
</dbReference>
<dbReference type="Proteomes" id="UP000052943">
    <property type="component" value="Unassembled WGS sequence"/>
</dbReference>
<evidence type="ECO:0000259" key="3">
    <source>
        <dbReference type="PROSITE" id="PS50828"/>
    </source>
</evidence>
<dbReference type="InterPro" id="IPR011993">
    <property type="entry name" value="PH-like_dom_sf"/>
</dbReference>
<name>A0A0W8D6W6_PHYNI</name>
<dbReference type="GO" id="GO:0043130">
    <property type="term" value="F:ubiquitin binding"/>
    <property type="evidence" value="ECO:0007669"/>
    <property type="project" value="InterPro"/>
</dbReference>
<dbReference type="PROSITE" id="PS51140">
    <property type="entry name" value="CUE"/>
    <property type="match status" value="1"/>
</dbReference>
<dbReference type="GO" id="GO:0004519">
    <property type="term" value="F:endonuclease activity"/>
    <property type="evidence" value="ECO:0007669"/>
    <property type="project" value="TreeGrafter"/>
</dbReference>
<dbReference type="InterPro" id="IPR003892">
    <property type="entry name" value="CUE"/>
</dbReference>
<dbReference type="PANTHER" id="PTHR46535">
    <property type="entry name" value="NEDD4-BINDING PROTEIN 2"/>
    <property type="match status" value="1"/>
</dbReference>
<feature type="region of interest" description="Disordered" evidence="1">
    <location>
        <begin position="205"/>
        <end position="266"/>
    </location>
</feature>
<dbReference type="Gene3D" id="2.30.29.30">
    <property type="entry name" value="Pleckstrin-homology domain (PH domain)/Phosphotyrosine-binding domain (PTB)"/>
    <property type="match status" value="2"/>
</dbReference>
<feature type="domain" description="CUE" evidence="4">
    <location>
        <begin position="127"/>
        <end position="170"/>
    </location>
</feature>
<dbReference type="InterPro" id="IPR052772">
    <property type="entry name" value="Endo/PolyKinase_Domain-Protein"/>
</dbReference>
<reference evidence="5 6" key="1">
    <citation type="submission" date="2015-11" db="EMBL/GenBank/DDBJ databases">
        <title>Genomes and virulence difference between two physiological races of Phytophthora nicotianae.</title>
        <authorList>
            <person name="Liu H."/>
            <person name="Ma X."/>
            <person name="Yu H."/>
            <person name="Fang D."/>
            <person name="Li Y."/>
            <person name="Wang X."/>
            <person name="Wang W."/>
            <person name="Dong Y."/>
            <person name="Xiao B."/>
        </authorList>
    </citation>
    <scope>NUCLEOTIDE SEQUENCE [LARGE SCALE GENOMIC DNA]</scope>
    <source>
        <strain evidence="6">race 0</strain>
    </source>
</reference>
<dbReference type="InterPro" id="IPR036063">
    <property type="entry name" value="Smr_dom_sf"/>
</dbReference>
<comment type="caution">
    <text evidence="5">The sequence shown here is derived from an EMBL/GenBank/DDBJ whole genome shotgun (WGS) entry which is preliminary data.</text>
</comment>
<protein>
    <recommendedName>
        <fullName evidence="7">PH domain-containing protein</fullName>
    </recommendedName>
</protein>
<accession>A0A0W8D6W6</accession>
<proteinExistence type="predicted"/>
<dbReference type="Pfam" id="PF00169">
    <property type="entry name" value="PH"/>
    <property type="match status" value="2"/>
</dbReference>